<dbReference type="PANTHER" id="PTHR44591">
    <property type="entry name" value="STRESS RESPONSE REGULATOR PROTEIN 1"/>
    <property type="match status" value="1"/>
</dbReference>
<evidence type="ECO:0000313" key="4">
    <source>
        <dbReference type="EMBL" id="TWT75334.1"/>
    </source>
</evidence>
<organism evidence="4 5">
    <name type="scientific">Allorhodopirellula solitaria</name>
    <dbReference type="NCBI Taxonomy" id="2527987"/>
    <lineage>
        <taxon>Bacteria</taxon>
        <taxon>Pseudomonadati</taxon>
        <taxon>Planctomycetota</taxon>
        <taxon>Planctomycetia</taxon>
        <taxon>Pirellulales</taxon>
        <taxon>Pirellulaceae</taxon>
        <taxon>Allorhodopirellula</taxon>
    </lineage>
</organism>
<dbReference type="SMART" id="SM00448">
    <property type="entry name" value="REC"/>
    <property type="match status" value="1"/>
</dbReference>
<proteinExistence type="predicted"/>
<dbReference type="SUPFAM" id="SSF52172">
    <property type="entry name" value="CheY-like"/>
    <property type="match status" value="1"/>
</dbReference>
<dbReference type="InterPro" id="IPR001789">
    <property type="entry name" value="Sig_transdc_resp-reg_receiver"/>
</dbReference>
<accession>A0A5C5YKD6</accession>
<dbReference type="InterPro" id="IPR011006">
    <property type="entry name" value="CheY-like_superfamily"/>
</dbReference>
<dbReference type="OrthoDB" id="278031at2"/>
<evidence type="ECO:0000313" key="5">
    <source>
        <dbReference type="Proteomes" id="UP000318053"/>
    </source>
</evidence>
<dbReference type="RefSeq" id="WP_146389771.1">
    <property type="nucleotide sequence ID" value="NZ_SJPK01000001.1"/>
</dbReference>
<dbReference type="GO" id="GO:0000160">
    <property type="term" value="P:phosphorelay signal transduction system"/>
    <property type="evidence" value="ECO:0007669"/>
    <property type="project" value="InterPro"/>
</dbReference>
<dbReference type="PANTHER" id="PTHR44591:SF3">
    <property type="entry name" value="RESPONSE REGULATORY DOMAIN-CONTAINING PROTEIN"/>
    <property type="match status" value="1"/>
</dbReference>
<keyword evidence="1 2" id="KW-0597">Phosphoprotein</keyword>
<dbReference type="PROSITE" id="PS50110">
    <property type="entry name" value="RESPONSE_REGULATORY"/>
    <property type="match status" value="1"/>
</dbReference>
<feature type="modified residue" description="4-aspartylphosphate" evidence="2">
    <location>
        <position position="58"/>
    </location>
</feature>
<dbReference type="Pfam" id="PF00072">
    <property type="entry name" value="Response_reg"/>
    <property type="match status" value="1"/>
</dbReference>
<reference evidence="4 5" key="1">
    <citation type="submission" date="2019-02" db="EMBL/GenBank/DDBJ databases">
        <title>Deep-cultivation of Planctomycetes and their phenomic and genomic characterization uncovers novel biology.</title>
        <authorList>
            <person name="Wiegand S."/>
            <person name="Jogler M."/>
            <person name="Boedeker C."/>
            <person name="Pinto D."/>
            <person name="Vollmers J."/>
            <person name="Rivas-Marin E."/>
            <person name="Kohn T."/>
            <person name="Peeters S.H."/>
            <person name="Heuer A."/>
            <person name="Rast P."/>
            <person name="Oberbeckmann S."/>
            <person name="Bunk B."/>
            <person name="Jeske O."/>
            <person name="Meyerdierks A."/>
            <person name="Storesund J.E."/>
            <person name="Kallscheuer N."/>
            <person name="Luecker S."/>
            <person name="Lage O.M."/>
            <person name="Pohl T."/>
            <person name="Merkel B.J."/>
            <person name="Hornburger P."/>
            <person name="Mueller R.-W."/>
            <person name="Bruemmer F."/>
            <person name="Labrenz M."/>
            <person name="Spormann A.M."/>
            <person name="Op Den Camp H."/>
            <person name="Overmann J."/>
            <person name="Amann R."/>
            <person name="Jetten M.S.M."/>
            <person name="Mascher T."/>
            <person name="Medema M.H."/>
            <person name="Devos D.P."/>
            <person name="Kaster A.-K."/>
            <person name="Ovreas L."/>
            <person name="Rohde M."/>
            <person name="Galperin M.Y."/>
            <person name="Jogler C."/>
        </authorList>
    </citation>
    <scope>NUCLEOTIDE SEQUENCE [LARGE SCALE GENOMIC DNA]</scope>
    <source>
        <strain evidence="4 5">CA85</strain>
    </source>
</reference>
<sequence>MEKKTAARRCVIADDIRSSREMLSRWMKEIGFEVLTGADGGEAWEHLQRTTSDLLITDLEMPDMSGLELIRRLRREGDAGQRQLPVMIITSLSDQKMSSIARDFAAATVVFKPIAKATFLDIAQKLVRHEKVKDVYESNRIGGGGVAGISPSLRALIDQNR</sequence>
<dbReference type="EMBL" id="SJPK01000001">
    <property type="protein sequence ID" value="TWT75334.1"/>
    <property type="molecule type" value="Genomic_DNA"/>
</dbReference>
<gene>
    <name evidence="4" type="primary">rssB_1</name>
    <name evidence="4" type="ORF">CA85_06250</name>
</gene>
<feature type="domain" description="Response regulatory" evidence="3">
    <location>
        <begin position="9"/>
        <end position="127"/>
    </location>
</feature>
<dbReference type="Proteomes" id="UP000318053">
    <property type="component" value="Unassembled WGS sequence"/>
</dbReference>
<dbReference type="InterPro" id="IPR050595">
    <property type="entry name" value="Bact_response_regulator"/>
</dbReference>
<evidence type="ECO:0000256" key="2">
    <source>
        <dbReference type="PROSITE-ProRule" id="PRU00169"/>
    </source>
</evidence>
<dbReference type="AlphaFoldDB" id="A0A5C5YKD6"/>
<comment type="caution">
    <text evidence="4">The sequence shown here is derived from an EMBL/GenBank/DDBJ whole genome shotgun (WGS) entry which is preliminary data.</text>
</comment>
<protein>
    <submittedName>
        <fullName evidence="4">Regulator of RpoS</fullName>
    </submittedName>
</protein>
<evidence type="ECO:0000259" key="3">
    <source>
        <dbReference type="PROSITE" id="PS50110"/>
    </source>
</evidence>
<dbReference type="Gene3D" id="3.40.50.2300">
    <property type="match status" value="1"/>
</dbReference>
<keyword evidence="5" id="KW-1185">Reference proteome</keyword>
<evidence type="ECO:0000256" key="1">
    <source>
        <dbReference type="ARBA" id="ARBA00022553"/>
    </source>
</evidence>
<name>A0A5C5YKD6_9BACT</name>